<proteinExistence type="predicted"/>
<protein>
    <submittedName>
        <fullName evidence="3">Uncharacterized protein</fullName>
    </submittedName>
</protein>
<organism evidence="3 4">
    <name type="scientific">Runella salmonicolor</name>
    <dbReference type="NCBI Taxonomy" id="2950278"/>
    <lineage>
        <taxon>Bacteria</taxon>
        <taxon>Pseudomonadati</taxon>
        <taxon>Bacteroidota</taxon>
        <taxon>Cytophagia</taxon>
        <taxon>Cytophagales</taxon>
        <taxon>Spirosomataceae</taxon>
        <taxon>Runella</taxon>
    </lineage>
</organism>
<dbReference type="RefSeq" id="WP_253533273.1">
    <property type="nucleotide sequence ID" value="NZ_JAMZEL010000024.1"/>
</dbReference>
<evidence type="ECO:0000256" key="1">
    <source>
        <dbReference type="SAM" id="MobiDB-lite"/>
    </source>
</evidence>
<feature type="signal peptide" evidence="2">
    <location>
        <begin position="1"/>
        <end position="28"/>
    </location>
</feature>
<comment type="caution">
    <text evidence="3">The sequence shown here is derived from an EMBL/GenBank/DDBJ whole genome shotgun (WGS) entry which is preliminary data.</text>
</comment>
<name>A0ABT1FXC1_9BACT</name>
<sequence length="784" mass="88521">MKTSLKAFSTRQWFIALCFLLVTAQTHAQLTVKEGTKNKTVATQEWVKEYVKSQLKQTTPPSTTPASPVVDARPDCAVGLTLLTVTPSKTQLEFTFHSLDVQTIDYKIKSGNVTLTSGNTGKLTSSRVYLPHSLPAGNYTLQIKATNCKSDSTTGVKPFTVISTTVPPVSPTNPDRTGTGNGKLTPIKDPLLPSVERTGNYELRYIESRPDNHLDLRISTKNGQLYLTDVGSSLRSASYTLNGWTDLENCGKLQEEPIRPYRLYHLSKFSVDVSDLKDSWRAEYADPRADYRRSELFFYVVPTSETWNPVGESPNPIGRPAAFARIPPFQLKNRLYGFEYDLRDETDQRKEELSISFNWKVQHQKLYSDVLTKYLLSLPPRADGSRRAFHDLTKNECFDFANRLQVQKIMAFDIEPGVESKWIIDYDAPNFTTNMNYVLQRLEERGAKAYNWMESPGKSVKNLTLDNAVLSPHGGYGPRNRDILKYKEAYQRLGDLKKRDNGGTIINTGFGYTGYDQNFSDSDGTGQNISPQITYLKALDATELWSRALPEKEQSYFSWAFSEFDFYRFPQNHFVEIPQYNAVVKRTDNKPLYPPGYFKDNLTLGLITAKYLFYWCPGPLGWNPTNTTTHAKEYVGKNEDGSDKFHVWTYEAGGSRPPLSDKFYAGKEAMALNSTIVAAYTFSQVQDAMDGTRTAPKFTYGRAAKDGNVPVSLTVEAITDGSWYNDAITKRQPFVVLCENHGNRALLVQDVWSRPGRFTDFEISIDGKIYPVQTEGNGLFVTKL</sequence>
<evidence type="ECO:0000313" key="3">
    <source>
        <dbReference type="EMBL" id="MCP1386424.1"/>
    </source>
</evidence>
<reference evidence="3 4" key="1">
    <citation type="submission" date="2022-06" db="EMBL/GenBank/DDBJ databases">
        <title>Runella sp. S5 genome sequencing.</title>
        <authorList>
            <person name="Park S."/>
        </authorList>
    </citation>
    <scope>NUCLEOTIDE SEQUENCE [LARGE SCALE GENOMIC DNA]</scope>
    <source>
        <strain evidence="3 4">S5</strain>
    </source>
</reference>
<keyword evidence="2" id="KW-0732">Signal</keyword>
<evidence type="ECO:0000313" key="4">
    <source>
        <dbReference type="Proteomes" id="UP001204772"/>
    </source>
</evidence>
<feature type="chain" id="PRO_5045523960" evidence="2">
    <location>
        <begin position="29"/>
        <end position="784"/>
    </location>
</feature>
<feature type="region of interest" description="Disordered" evidence="1">
    <location>
        <begin position="165"/>
        <end position="191"/>
    </location>
</feature>
<accession>A0ABT1FXC1</accession>
<dbReference type="EMBL" id="JAMZEL010000024">
    <property type="protein sequence ID" value="MCP1386424.1"/>
    <property type="molecule type" value="Genomic_DNA"/>
</dbReference>
<gene>
    <name evidence="3" type="ORF">NCI00_28540</name>
</gene>
<evidence type="ECO:0000256" key="2">
    <source>
        <dbReference type="SAM" id="SignalP"/>
    </source>
</evidence>
<dbReference type="Proteomes" id="UP001204772">
    <property type="component" value="Unassembled WGS sequence"/>
</dbReference>
<keyword evidence="4" id="KW-1185">Reference proteome</keyword>